<comment type="caution">
    <text evidence="1">The sequence shown here is derived from an EMBL/GenBank/DDBJ whole genome shotgun (WGS) entry which is preliminary data.</text>
</comment>
<dbReference type="AlphaFoldDB" id="A0A7K1SXX4"/>
<evidence type="ECO:0000313" key="1">
    <source>
        <dbReference type="EMBL" id="MVN22181.1"/>
    </source>
</evidence>
<dbReference type="EMBL" id="WPIK01000009">
    <property type="protein sequence ID" value="MVN22181.1"/>
    <property type="molecule type" value="Genomic_DNA"/>
</dbReference>
<protein>
    <submittedName>
        <fullName evidence="1">Uncharacterized protein</fullName>
    </submittedName>
</protein>
<proteinExistence type="predicted"/>
<name>A0A7K1SXX4_9SPHI</name>
<dbReference type="Proteomes" id="UP000462014">
    <property type="component" value="Unassembled WGS sequence"/>
</dbReference>
<reference evidence="1 2" key="1">
    <citation type="submission" date="2019-12" db="EMBL/GenBank/DDBJ databases">
        <title>Mucilaginibacter sp. HMF7410 genome sequencing and assembly.</title>
        <authorList>
            <person name="Kang H."/>
            <person name="Cha I."/>
            <person name="Kim H."/>
            <person name="Joh K."/>
        </authorList>
    </citation>
    <scope>NUCLEOTIDE SEQUENCE [LARGE SCALE GENOMIC DNA]</scope>
    <source>
        <strain evidence="1 2">HMF7410</strain>
    </source>
</reference>
<evidence type="ECO:0000313" key="2">
    <source>
        <dbReference type="Proteomes" id="UP000462014"/>
    </source>
</evidence>
<accession>A0A7K1SXX4</accession>
<organism evidence="1 2">
    <name type="scientific">Mucilaginibacter arboris</name>
    <dbReference type="NCBI Taxonomy" id="2682090"/>
    <lineage>
        <taxon>Bacteria</taxon>
        <taxon>Pseudomonadati</taxon>
        <taxon>Bacteroidota</taxon>
        <taxon>Sphingobacteriia</taxon>
        <taxon>Sphingobacteriales</taxon>
        <taxon>Sphingobacteriaceae</taxon>
        <taxon>Mucilaginibacter</taxon>
    </lineage>
</organism>
<keyword evidence="2" id="KW-1185">Reference proteome</keyword>
<gene>
    <name evidence="1" type="ORF">GO621_11625</name>
</gene>
<dbReference type="RefSeq" id="WP_157567174.1">
    <property type="nucleotide sequence ID" value="NZ_WPIK01000009.1"/>
</dbReference>
<sequence length="74" mass="8676">METTIRINTDQLTTDVLESIKKMFPHKVVDITIQPADETEYILSNPAYAHELEERVAEYEKRKETIRLKADELL</sequence>